<name>A0A8J2BJQ0_9BACT</name>
<organism evidence="1 2">
    <name type="scientific">Candidatus Methylacidithermus pantelleriae</name>
    <dbReference type="NCBI Taxonomy" id="2744239"/>
    <lineage>
        <taxon>Bacteria</taxon>
        <taxon>Pseudomonadati</taxon>
        <taxon>Verrucomicrobiota</taxon>
        <taxon>Methylacidiphilae</taxon>
        <taxon>Methylacidiphilales</taxon>
        <taxon>Methylacidiphilaceae</taxon>
        <taxon>Candidatus Methylacidithermus</taxon>
    </lineage>
</organism>
<protein>
    <submittedName>
        <fullName evidence="1">Uncharacterized protein</fullName>
    </submittedName>
</protein>
<dbReference type="AlphaFoldDB" id="A0A8J2BJQ0"/>
<evidence type="ECO:0000313" key="2">
    <source>
        <dbReference type="Proteomes" id="UP000663859"/>
    </source>
</evidence>
<dbReference type="RefSeq" id="WP_174583250.1">
    <property type="nucleotide sequence ID" value="NZ_CAJNOB010000017.1"/>
</dbReference>
<keyword evidence="2" id="KW-1185">Reference proteome</keyword>
<reference evidence="1" key="1">
    <citation type="submission" date="2021-02" db="EMBL/GenBank/DDBJ databases">
        <authorList>
            <person name="Cremers G."/>
            <person name="Picone N."/>
        </authorList>
    </citation>
    <scope>NUCLEOTIDE SEQUENCE</scope>
    <source>
        <strain evidence="1">PQ17</strain>
    </source>
</reference>
<comment type="caution">
    <text evidence="1">The sequence shown here is derived from an EMBL/GenBank/DDBJ whole genome shotgun (WGS) entry which is preliminary data.</text>
</comment>
<accession>A0A8J2BJQ0</accession>
<sequence>MYLRGIEWQGIGYKTVSRMEKEGRSATQTVIGPAEAAQPKGLGLHARVSSAPQKRIWAGNGLG</sequence>
<dbReference type="Proteomes" id="UP000663859">
    <property type="component" value="Unassembled WGS sequence"/>
</dbReference>
<dbReference type="EMBL" id="CAJNOB010000017">
    <property type="protein sequence ID" value="CAF0698002.1"/>
    <property type="molecule type" value="Genomic_DNA"/>
</dbReference>
<evidence type="ECO:0000313" key="1">
    <source>
        <dbReference type="EMBL" id="CAF0698002.1"/>
    </source>
</evidence>
<proteinExistence type="predicted"/>
<gene>
    <name evidence="1" type="ORF">MPNT_240010</name>
</gene>